<protein>
    <submittedName>
        <fullName evidence="2">Uncharacterized protein</fullName>
    </submittedName>
</protein>
<gene>
    <name evidence="2" type="ordered locus">AciPR4_1577</name>
</gene>
<keyword evidence="3" id="KW-1185">Reference proteome</keyword>
<feature type="region of interest" description="Disordered" evidence="1">
    <location>
        <begin position="1"/>
        <end position="35"/>
    </location>
</feature>
<dbReference type="AlphaFoldDB" id="E8V2I0"/>
<dbReference type="Proteomes" id="UP000006844">
    <property type="component" value="Chromosome"/>
</dbReference>
<evidence type="ECO:0000313" key="3">
    <source>
        <dbReference type="Proteomes" id="UP000006844"/>
    </source>
</evidence>
<proteinExistence type="predicted"/>
<dbReference type="HOGENOM" id="CLU_070775_1_0_0"/>
<sequence>MATATSFKGTGADIDLPDAPQSNAEQPTGHDDGQTKRILGIIPNFRAVSADVQLPPQSVKEKFITATQDSFDYSSILLPAVVAAYSQATNATPEFHQGAAGYGRYFWHSYADQADENYFVEFIGPVLFRQDSRYYTLGKGGFLKRTEYSLGRVFITRNDEGKEVFNASEIIGAGAAAGISNLYYPSRERTFGNTADKWGQSVGIDAATFMFKEFWPDIHHHIFHSH</sequence>
<reference evidence="2 3" key="1">
    <citation type="journal article" date="2012" name="Stand. Genomic Sci.">
        <title>Complete genome sequence of Terriglobus saanensis type strain SP1PR4(T), an Acidobacteria from tundra soil.</title>
        <authorList>
            <person name="Rawat S.R."/>
            <person name="Mannisto M.K."/>
            <person name="Starovoytov V."/>
            <person name="Goodwin L."/>
            <person name="Nolan M."/>
            <person name="Hauser L."/>
            <person name="Land M."/>
            <person name="Davenport K.W."/>
            <person name="Woyke T."/>
            <person name="Haggblom M.M."/>
        </authorList>
    </citation>
    <scope>NUCLEOTIDE SEQUENCE</scope>
    <source>
        <strain evidence="3">ATCC BAA-1853 / DSM 23119 / SP1PR4</strain>
    </source>
</reference>
<dbReference type="EMBL" id="CP002467">
    <property type="protein sequence ID" value="ADV82398.1"/>
    <property type="molecule type" value="Genomic_DNA"/>
</dbReference>
<dbReference type="eggNOG" id="ENOG5032UK8">
    <property type="taxonomic scope" value="Bacteria"/>
</dbReference>
<name>E8V2I0_TERSS</name>
<evidence type="ECO:0000256" key="1">
    <source>
        <dbReference type="SAM" id="MobiDB-lite"/>
    </source>
</evidence>
<accession>E8V2I0</accession>
<evidence type="ECO:0000313" key="2">
    <source>
        <dbReference type="EMBL" id="ADV82398.1"/>
    </source>
</evidence>
<organism evidence="2 3">
    <name type="scientific">Terriglobus saanensis (strain ATCC BAA-1853 / DSM 23119 / SP1PR4)</name>
    <dbReference type="NCBI Taxonomy" id="401053"/>
    <lineage>
        <taxon>Bacteria</taxon>
        <taxon>Pseudomonadati</taxon>
        <taxon>Acidobacteriota</taxon>
        <taxon>Terriglobia</taxon>
        <taxon>Terriglobales</taxon>
        <taxon>Acidobacteriaceae</taxon>
        <taxon>Terriglobus</taxon>
    </lineage>
</organism>
<dbReference type="KEGG" id="tsa:AciPR4_1577"/>